<sequence length="352" mass="40294">MDDGPFTLPASHAGEIVQECLKIHKAGDIDNESLLKYQHADRDLQAQTIADMAALNNKTETRLTCKRLLRIVLQAKIMLGSTLPPDWASDTNHMMNSMVYEDAQVKSREICDLKKKIEALESWIGNIEEKMLECNKDTESIKQKQGSIVRDEAKNATVIANLEGDLCSLQSNLREHQERSERLICRKFTTLKNLYMRLQQVDLGVLAHTQEEFGKHLSEMKDQISNLSNQQTSMTSESEVLRDELHTTRDDRTLHETRLSDLESIFHILRSDLDFLLEAHRESRCNHENREVPRLHLPDMEFEYAPYIAPKDTPTYSLASETPDGAITLTVGKFAYHRPLSIYSRLGEATNR</sequence>
<name>F8P0C0_SERL9</name>
<dbReference type="AlphaFoldDB" id="F8P0C0"/>
<reference evidence="1" key="1">
    <citation type="submission" date="2011-04" db="EMBL/GenBank/DDBJ databases">
        <title>Evolution of plant cell wall degrading machinery underlies the functional diversity of forest fungi.</title>
        <authorList>
            <consortium name="US DOE Joint Genome Institute (JGI-PGF)"/>
            <person name="Eastwood D.C."/>
            <person name="Floudas D."/>
            <person name="Binder M."/>
            <person name="Majcherczyk A."/>
            <person name="Schneider P."/>
            <person name="Aerts A."/>
            <person name="Asiegbu F.O."/>
            <person name="Baker S.E."/>
            <person name="Barry K."/>
            <person name="Bendiksby M."/>
            <person name="Blumentritt M."/>
            <person name="Coutinho P.M."/>
            <person name="Cullen D."/>
            <person name="Cullen D."/>
            <person name="Gathman A."/>
            <person name="Goodell B."/>
            <person name="Henrissat B."/>
            <person name="Ihrmark K."/>
            <person name="Kauserud H."/>
            <person name="Kohler A."/>
            <person name="LaButti K."/>
            <person name="Lapidus A."/>
            <person name="Lavin J.L."/>
            <person name="Lee Y.-H."/>
            <person name="Lindquist E."/>
            <person name="Lilly W."/>
            <person name="Lucas S."/>
            <person name="Morin E."/>
            <person name="Murat C."/>
            <person name="Oguiza J.A."/>
            <person name="Park J."/>
            <person name="Pisabarro A.G."/>
            <person name="Riley R."/>
            <person name="Rosling A."/>
            <person name="Salamov A."/>
            <person name="Schmidt O."/>
            <person name="Schmutz J."/>
            <person name="Skrede I."/>
            <person name="Stenlid J."/>
            <person name="Wiebenga A."/>
            <person name="Xie X."/>
            <person name="Kues U."/>
            <person name="Hibbett D.S."/>
            <person name="Hoffmeister D."/>
            <person name="Hogberg N."/>
            <person name="Martin F."/>
            <person name="Grigoriev I.V."/>
            <person name="Watkinson S.C."/>
        </authorList>
    </citation>
    <scope>NUCLEOTIDE SEQUENCE</scope>
    <source>
        <strain evidence="1">S7.9</strain>
    </source>
</reference>
<dbReference type="EMBL" id="GL945435">
    <property type="protein sequence ID" value="EGO23493.1"/>
    <property type="molecule type" value="Genomic_DNA"/>
</dbReference>
<proteinExistence type="predicted"/>
<evidence type="ECO:0000313" key="1">
    <source>
        <dbReference type="EMBL" id="EGO23493.1"/>
    </source>
</evidence>
<organism>
    <name type="scientific">Serpula lacrymans var. lacrymans (strain S7.9)</name>
    <name type="common">Dry rot fungus</name>
    <dbReference type="NCBI Taxonomy" id="578457"/>
    <lineage>
        <taxon>Eukaryota</taxon>
        <taxon>Fungi</taxon>
        <taxon>Dikarya</taxon>
        <taxon>Basidiomycota</taxon>
        <taxon>Agaricomycotina</taxon>
        <taxon>Agaricomycetes</taxon>
        <taxon>Agaricomycetidae</taxon>
        <taxon>Boletales</taxon>
        <taxon>Coniophorineae</taxon>
        <taxon>Serpulaceae</taxon>
        <taxon>Serpula</taxon>
    </lineage>
</organism>
<dbReference type="HOGENOM" id="CLU_804513_0_0_1"/>
<dbReference type="Proteomes" id="UP000008064">
    <property type="component" value="Unassembled WGS sequence"/>
</dbReference>
<dbReference type="GeneID" id="18815092"/>
<accession>F8P0C0</accession>
<protein>
    <submittedName>
        <fullName evidence="1">Uncharacterized protein</fullName>
    </submittedName>
</protein>
<dbReference type="RefSeq" id="XP_007319255.1">
    <property type="nucleotide sequence ID" value="XM_007319193.1"/>
</dbReference>
<dbReference type="KEGG" id="sla:SERLADRAFT_438801"/>
<gene>
    <name evidence="1" type="ORF">SERLADRAFT_438801</name>
</gene>